<feature type="region of interest" description="Disordered" evidence="6">
    <location>
        <begin position="328"/>
        <end position="355"/>
    </location>
</feature>
<gene>
    <name evidence="9" type="ORF">OS493_015953</name>
</gene>
<evidence type="ECO:0000259" key="8">
    <source>
        <dbReference type="PROSITE" id="PS51787"/>
    </source>
</evidence>
<dbReference type="GO" id="GO:0008270">
    <property type="term" value="F:zinc ion binding"/>
    <property type="evidence" value="ECO:0007669"/>
    <property type="project" value="UniProtKB-KW"/>
</dbReference>
<dbReference type="PROSITE" id="PS50293">
    <property type="entry name" value="TPR_REGION"/>
    <property type="match status" value="1"/>
</dbReference>
<dbReference type="InterPro" id="IPR017907">
    <property type="entry name" value="Znf_RING_CS"/>
</dbReference>
<feature type="domain" description="RING-type" evidence="7">
    <location>
        <begin position="81"/>
        <end position="121"/>
    </location>
</feature>
<dbReference type="InterPro" id="IPR015947">
    <property type="entry name" value="PUA-like_sf"/>
</dbReference>
<dbReference type="PROSITE" id="PS51787">
    <property type="entry name" value="LON_N"/>
    <property type="match status" value="1"/>
</dbReference>
<dbReference type="PANTHER" id="PTHR23327">
    <property type="entry name" value="RING FINGER PROTEIN 127"/>
    <property type="match status" value="1"/>
</dbReference>
<dbReference type="PROSITE" id="PS50005">
    <property type="entry name" value="TPR"/>
    <property type="match status" value="1"/>
</dbReference>
<dbReference type="Gene3D" id="3.30.40.10">
    <property type="entry name" value="Zinc/RING finger domain, C3HC4 (zinc finger)"/>
    <property type="match status" value="2"/>
</dbReference>
<keyword evidence="1" id="KW-0479">Metal-binding</keyword>
<dbReference type="InterPro" id="IPR019734">
    <property type="entry name" value="TPR_rpt"/>
</dbReference>
<evidence type="ECO:0000256" key="1">
    <source>
        <dbReference type="ARBA" id="ARBA00022723"/>
    </source>
</evidence>
<dbReference type="Pfam" id="PF13445">
    <property type="entry name" value="zf-RING_UBOX"/>
    <property type="match status" value="1"/>
</dbReference>
<evidence type="ECO:0000256" key="3">
    <source>
        <dbReference type="ARBA" id="ARBA00022833"/>
    </source>
</evidence>
<proteinExistence type="predicted"/>
<feature type="domain" description="Lon N-terminal" evidence="8">
    <location>
        <begin position="457"/>
        <end position="661"/>
    </location>
</feature>
<feature type="repeat" description="TPR" evidence="5">
    <location>
        <begin position="218"/>
        <end position="251"/>
    </location>
</feature>
<dbReference type="SUPFAM" id="SSF88697">
    <property type="entry name" value="PUA domain-like"/>
    <property type="match status" value="1"/>
</dbReference>
<evidence type="ECO:0008006" key="11">
    <source>
        <dbReference type="Google" id="ProtNLM"/>
    </source>
</evidence>
<dbReference type="GO" id="GO:0061630">
    <property type="term" value="F:ubiquitin protein ligase activity"/>
    <property type="evidence" value="ECO:0007669"/>
    <property type="project" value="TreeGrafter"/>
</dbReference>
<dbReference type="AlphaFoldDB" id="A0A9W9YG17"/>
<dbReference type="InterPro" id="IPR001841">
    <property type="entry name" value="Znf_RING"/>
</dbReference>
<evidence type="ECO:0000313" key="10">
    <source>
        <dbReference type="Proteomes" id="UP001163046"/>
    </source>
</evidence>
<dbReference type="SMART" id="SM00184">
    <property type="entry name" value="RING"/>
    <property type="match status" value="2"/>
</dbReference>
<evidence type="ECO:0000313" key="9">
    <source>
        <dbReference type="EMBL" id="KAJ7333861.1"/>
    </source>
</evidence>
<sequence>MMEDNIVDQKFPCLSREWKAKFDKLDEVRQELLCNNFEMKAPCIESVEPIAKALVDFQRRVVSKEKAVNILEEIEDKIFHCSLCRCFYVEPVTLNCGHTLCKTCILPRKIYVSNIIECKQCGSTNHGKDISVNVLLAHLIRKWLPQEYEGEVKMLAQVQREFKGDQRKIVETLSGVLSKTPYHVKALKWRSCAFFHMGLYKQALEDAKLACDLRPFLPSVFHQRGVVLFAMGNYEKAILSFSRALALEPKLRRGCQLELLSCLTQWLDFVNRSKEAFLTERFLKGFTTTKFSYKCYLKFKGLTGDFQDEQQLLNELKHKRNLKITSGTRSSLKRPFEDNEENSPFERDSSCSDPNQTALTREKDDLECNICYSLLYQPVTTTCGHTFCRECLQRGLDYRPECPCCRRSLNCRVERNTKVNKVVKEIVEKSFPEEYAERERSFTEEKALWKGAGLDDDVSVPIFVCMLAFPSLSYPLHIFEPRYRLMIRRCVELGSRMFGMCANTDDPDKSFADYGTMLYIKKISTLPDGRSIIQTTAGRRFRVVSRSMIDGYDTAKIEWLEDELPKFSSEVQDLQVLTVDCYKVLELWFNGLTLLQRTCVTNAVGPLPRHHEGLSSIEGPCWLWWALAAVPLQDKAKLIILSMTSLAERLQSIRRFLELLIGVGFRN</sequence>
<dbReference type="SUPFAM" id="SSF57850">
    <property type="entry name" value="RING/U-box"/>
    <property type="match status" value="2"/>
</dbReference>
<keyword evidence="10" id="KW-1185">Reference proteome</keyword>
<dbReference type="GO" id="GO:0005737">
    <property type="term" value="C:cytoplasm"/>
    <property type="evidence" value="ECO:0007669"/>
    <property type="project" value="UniProtKB-ARBA"/>
</dbReference>
<keyword evidence="5" id="KW-0802">TPR repeat</keyword>
<dbReference type="PROSITE" id="PS50089">
    <property type="entry name" value="ZF_RING_2"/>
    <property type="match status" value="2"/>
</dbReference>
<dbReference type="Gene3D" id="2.30.130.40">
    <property type="entry name" value="LON domain-like"/>
    <property type="match status" value="1"/>
</dbReference>
<evidence type="ECO:0000259" key="7">
    <source>
        <dbReference type="PROSITE" id="PS50089"/>
    </source>
</evidence>
<dbReference type="PROSITE" id="PS00518">
    <property type="entry name" value="ZF_RING_1"/>
    <property type="match status" value="2"/>
</dbReference>
<dbReference type="InterPro" id="IPR011990">
    <property type="entry name" value="TPR-like_helical_dom_sf"/>
</dbReference>
<protein>
    <recommendedName>
        <fullName evidence="11">LON peptidase N-terminal domain and RING finger protein 3</fullName>
    </recommendedName>
</protein>
<dbReference type="SMART" id="SM00028">
    <property type="entry name" value="TPR"/>
    <property type="match status" value="2"/>
</dbReference>
<dbReference type="InterPro" id="IPR003111">
    <property type="entry name" value="Lon_prtase_N"/>
</dbReference>
<dbReference type="SMART" id="SM00464">
    <property type="entry name" value="LON"/>
    <property type="match status" value="1"/>
</dbReference>
<dbReference type="OrthoDB" id="264917at2759"/>
<evidence type="ECO:0000256" key="5">
    <source>
        <dbReference type="PROSITE-ProRule" id="PRU00339"/>
    </source>
</evidence>
<dbReference type="Proteomes" id="UP001163046">
    <property type="component" value="Unassembled WGS sequence"/>
</dbReference>
<dbReference type="CDD" id="cd16514">
    <property type="entry name" value="RING-HC_LONFs_rpt2"/>
    <property type="match status" value="1"/>
</dbReference>
<dbReference type="SUPFAM" id="SSF48452">
    <property type="entry name" value="TPR-like"/>
    <property type="match status" value="1"/>
</dbReference>
<evidence type="ECO:0000256" key="6">
    <source>
        <dbReference type="SAM" id="MobiDB-lite"/>
    </source>
</evidence>
<organism evidence="9 10">
    <name type="scientific">Desmophyllum pertusum</name>
    <dbReference type="NCBI Taxonomy" id="174260"/>
    <lineage>
        <taxon>Eukaryota</taxon>
        <taxon>Metazoa</taxon>
        <taxon>Cnidaria</taxon>
        <taxon>Anthozoa</taxon>
        <taxon>Hexacorallia</taxon>
        <taxon>Scleractinia</taxon>
        <taxon>Caryophylliina</taxon>
        <taxon>Caryophylliidae</taxon>
        <taxon>Desmophyllum</taxon>
    </lineage>
</organism>
<dbReference type="EMBL" id="MU827785">
    <property type="protein sequence ID" value="KAJ7333861.1"/>
    <property type="molecule type" value="Genomic_DNA"/>
</dbReference>
<evidence type="ECO:0000256" key="4">
    <source>
        <dbReference type="PROSITE-ProRule" id="PRU00175"/>
    </source>
</evidence>
<accession>A0A9W9YG17</accession>
<keyword evidence="2 4" id="KW-0863">Zinc-finger</keyword>
<keyword evidence="3" id="KW-0862">Zinc</keyword>
<evidence type="ECO:0000256" key="2">
    <source>
        <dbReference type="ARBA" id="ARBA00022771"/>
    </source>
</evidence>
<comment type="caution">
    <text evidence="9">The sequence shown here is derived from an EMBL/GenBank/DDBJ whole genome shotgun (WGS) entry which is preliminary data.</text>
</comment>
<dbReference type="InterPro" id="IPR027370">
    <property type="entry name" value="Znf-RING_euk"/>
</dbReference>
<dbReference type="Pfam" id="PF00515">
    <property type="entry name" value="TPR_1"/>
    <property type="match status" value="1"/>
</dbReference>
<name>A0A9W9YG17_9CNID</name>
<dbReference type="PANTHER" id="PTHR23327:SF42">
    <property type="entry name" value="LON PEPTIDASE N-TERMINAL DOMAIN AND RING FINGER PROTEIN C14F5.10C"/>
    <property type="match status" value="1"/>
</dbReference>
<dbReference type="InterPro" id="IPR013083">
    <property type="entry name" value="Znf_RING/FYVE/PHD"/>
</dbReference>
<dbReference type="Pfam" id="PF13923">
    <property type="entry name" value="zf-C3HC4_2"/>
    <property type="match status" value="1"/>
</dbReference>
<dbReference type="Pfam" id="PF02190">
    <property type="entry name" value="LON_substr_bdg"/>
    <property type="match status" value="1"/>
</dbReference>
<feature type="domain" description="RING-type" evidence="7">
    <location>
        <begin position="368"/>
        <end position="406"/>
    </location>
</feature>
<dbReference type="Gene3D" id="1.25.40.10">
    <property type="entry name" value="Tetratricopeptide repeat domain"/>
    <property type="match status" value="1"/>
</dbReference>
<reference evidence="9" key="1">
    <citation type="submission" date="2023-01" db="EMBL/GenBank/DDBJ databases">
        <title>Genome assembly of the deep-sea coral Lophelia pertusa.</title>
        <authorList>
            <person name="Herrera S."/>
            <person name="Cordes E."/>
        </authorList>
    </citation>
    <scope>NUCLEOTIDE SEQUENCE</scope>
    <source>
        <strain evidence="9">USNM1676648</strain>
        <tissue evidence="9">Polyp</tissue>
    </source>
</reference>
<dbReference type="InterPro" id="IPR046336">
    <property type="entry name" value="Lon_prtase_N_sf"/>
</dbReference>